<dbReference type="Gene3D" id="1.20.1560.10">
    <property type="entry name" value="ABC transporter type 1, transmembrane domain"/>
    <property type="match status" value="1"/>
</dbReference>
<feature type="compositionally biased region" description="Polar residues" evidence="4">
    <location>
        <begin position="281"/>
        <end position="290"/>
    </location>
</feature>
<accession>A0A0C3DH61</accession>
<dbReference type="STRING" id="1036808.A0A0C3DH61"/>
<keyword evidence="6" id="KW-1185">Reference proteome</keyword>
<name>A0A0C3DH61_9AGAM</name>
<organism evidence="5 6">
    <name type="scientific">Scleroderma citrinum Foug A</name>
    <dbReference type="NCBI Taxonomy" id="1036808"/>
    <lineage>
        <taxon>Eukaryota</taxon>
        <taxon>Fungi</taxon>
        <taxon>Dikarya</taxon>
        <taxon>Basidiomycota</taxon>
        <taxon>Agaricomycotina</taxon>
        <taxon>Agaricomycetes</taxon>
        <taxon>Agaricomycetidae</taxon>
        <taxon>Boletales</taxon>
        <taxon>Sclerodermatineae</taxon>
        <taxon>Sclerodermataceae</taxon>
        <taxon>Scleroderma</taxon>
    </lineage>
</organism>
<keyword evidence="1" id="KW-0812">Transmembrane</keyword>
<dbReference type="InParanoid" id="A0A0C3DH61"/>
<dbReference type="GO" id="GO:0016020">
    <property type="term" value="C:membrane"/>
    <property type="evidence" value="ECO:0007669"/>
    <property type="project" value="InterPro"/>
</dbReference>
<protein>
    <recommendedName>
        <fullName evidence="7">ABC transmembrane type-1 domain-containing protein</fullName>
    </recommendedName>
</protein>
<evidence type="ECO:0000313" key="6">
    <source>
        <dbReference type="Proteomes" id="UP000053989"/>
    </source>
</evidence>
<evidence type="ECO:0008006" key="7">
    <source>
        <dbReference type="Google" id="ProtNLM"/>
    </source>
</evidence>
<evidence type="ECO:0000256" key="1">
    <source>
        <dbReference type="ARBA" id="ARBA00022692"/>
    </source>
</evidence>
<dbReference type="OrthoDB" id="5567239at2759"/>
<evidence type="ECO:0000256" key="3">
    <source>
        <dbReference type="ARBA" id="ARBA00023136"/>
    </source>
</evidence>
<evidence type="ECO:0000256" key="2">
    <source>
        <dbReference type="ARBA" id="ARBA00022989"/>
    </source>
</evidence>
<sequence>MFMHTTSPGTFATKSHTGLDTFVRMDLVRGNGKPRKRHMKQRGTGSGERKAEKGEAGCGVGNERRQRWSSRFGQASLEEPGPLVLHFTDKHTWVSLVKIHAALRQEVEFIKKGEGDILSRLSVDSSIIGESMTGNLSELDTLMMSSVGHEYGLITFQAIVRGMLYLLPWLTPLMLGIIPPVSIGAAISSAKEAMGDMTKVVAQESLAALRTVQAFDTNTHERVTHILSLVRQEAVTIGLFYRGTSWSVVIPLGGQAPGSTVATSSTYKSGTPHHDHDSHGSVLNSQQQQIPTPMASAATATAAPM</sequence>
<feature type="region of interest" description="Disordered" evidence="4">
    <location>
        <begin position="261"/>
        <end position="305"/>
    </location>
</feature>
<reference evidence="6" key="2">
    <citation type="submission" date="2015-01" db="EMBL/GenBank/DDBJ databases">
        <title>Evolutionary Origins and Diversification of the Mycorrhizal Mutualists.</title>
        <authorList>
            <consortium name="DOE Joint Genome Institute"/>
            <consortium name="Mycorrhizal Genomics Consortium"/>
            <person name="Kohler A."/>
            <person name="Kuo A."/>
            <person name="Nagy L.G."/>
            <person name="Floudas D."/>
            <person name="Copeland A."/>
            <person name="Barry K.W."/>
            <person name="Cichocki N."/>
            <person name="Veneault-Fourrey C."/>
            <person name="LaButti K."/>
            <person name="Lindquist E.A."/>
            <person name="Lipzen A."/>
            <person name="Lundell T."/>
            <person name="Morin E."/>
            <person name="Murat C."/>
            <person name="Riley R."/>
            <person name="Ohm R."/>
            <person name="Sun H."/>
            <person name="Tunlid A."/>
            <person name="Henrissat B."/>
            <person name="Grigoriev I.V."/>
            <person name="Hibbett D.S."/>
            <person name="Martin F."/>
        </authorList>
    </citation>
    <scope>NUCLEOTIDE SEQUENCE [LARGE SCALE GENOMIC DNA]</scope>
    <source>
        <strain evidence="6">Foug A</strain>
    </source>
</reference>
<dbReference type="AlphaFoldDB" id="A0A0C3DH61"/>
<dbReference type="Proteomes" id="UP000053989">
    <property type="component" value="Unassembled WGS sequence"/>
</dbReference>
<reference evidence="5 6" key="1">
    <citation type="submission" date="2014-04" db="EMBL/GenBank/DDBJ databases">
        <authorList>
            <consortium name="DOE Joint Genome Institute"/>
            <person name="Kuo A."/>
            <person name="Kohler A."/>
            <person name="Nagy L.G."/>
            <person name="Floudas D."/>
            <person name="Copeland A."/>
            <person name="Barry K.W."/>
            <person name="Cichocki N."/>
            <person name="Veneault-Fourrey C."/>
            <person name="LaButti K."/>
            <person name="Lindquist E.A."/>
            <person name="Lipzen A."/>
            <person name="Lundell T."/>
            <person name="Morin E."/>
            <person name="Murat C."/>
            <person name="Sun H."/>
            <person name="Tunlid A."/>
            <person name="Henrissat B."/>
            <person name="Grigoriev I.V."/>
            <person name="Hibbett D.S."/>
            <person name="Martin F."/>
            <person name="Nordberg H.P."/>
            <person name="Cantor M.N."/>
            <person name="Hua S.X."/>
        </authorList>
    </citation>
    <scope>NUCLEOTIDE SEQUENCE [LARGE SCALE GENOMIC DNA]</scope>
    <source>
        <strain evidence="5 6">Foug A</strain>
    </source>
</reference>
<dbReference type="GO" id="GO:0005524">
    <property type="term" value="F:ATP binding"/>
    <property type="evidence" value="ECO:0007669"/>
    <property type="project" value="InterPro"/>
</dbReference>
<keyword evidence="2" id="KW-1133">Transmembrane helix</keyword>
<dbReference type="HOGENOM" id="CLU_912640_0_0_1"/>
<feature type="compositionally biased region" description="Basic residues" evidence="4">
    <location>
        <begin position="32"/>
        <end position="41"/>
    </location>
</feature>
<keyword evidence="3" id="KW-0472">Membrane</keyword>
<proteinExistence type="predicted"/>
<dbReference type="InterPro" id="IPR036640">
    <property type="entry name" value="ABC1_TM_sf"/>
</dbReference>
<evidence type="ECO:0000256" key="4">
    <source>
        <dbReference type="SAM" id="MobiDB-lite"/>
    </source>
</evidence>
<feature type="region of interest" description="Disordered" evidence="4">
    <location>
        <begin position="30"/>
        <end position="65"/>
    </location>
</feature>
<feature type="compositionally biased region" description="Low complexity" evidence="4">
    <location>
        <begin position="291"/>
        <end position="305"/>
    </location>
</feature>
<gene>
    <name evidence="5" type="ORF">SCLCIDRAFT_10932</name>
</gene>
<dbReference type="SUPFAM" id="SSF90123">
    <property type="entry name" value="ABC transporter transmembrane region"/>
    <property type="match status" value="1"/>
</dbReference>
<evidence type="ECO:0000313" key="5">
    <source>
        <dbReference type="EMBL" id="KIM55664.1"/>
    </source>
</evidence>
<dbReference type="EMBL" id="KN822130">
    <property type="protein sequence ID" value="KIM55664.1"/>
    <property type="molecule type" value="Genomic_DNA"/>
</dbReference>